<evidence type="ECO:0000256" key="3">
    <source>
        <dbReference type="ARBA" id="ARBA00001913"/>
    </source>
</evidence>
<dbReference type="EMBL" id="JBHTMV010000003">
    <property type="protein sequence ID" value="MFD1292774.1"/>
    <property type="molecule type" value="Genomic_DNA"/>
</dbReference>
<dbReference type="EC" id="3.1.1.32" evidence="7"/>
<organism evidence="21 22">
    <name type="scientific">Lutibacter holmesii</name>
    <dbReference type="NCBI Taxonomy" id="1137985"/>
    <lineage>
        <taxon>Bacteria</taxon>
        <taxon>Pseudomonadati</taxon>
        <taxon>Bacteroidota</taxon>
        <taxon>Flavobacteriia</taxon>
        <taxon>Flavobacteriales</taxon>
        <taxon>Flavobacteriaceae</taxon>
        <taxon>Lutibacter</taxon>
    </lineage>
</organism>
<comment type="caution">
    <text evidence="21">The sequence shown here is derived from an EMBL/GenBank/DDBJ whole genome shotgun (WGS) entry which is preliminary data.</text>
</comment>
<keyword evidence="14" id="KW-0106">Calcium</keyword>
<evidence type="ECO:0000256" key="1">
    <source>
        <dbReference type="ARBA" id="ARBA00000111"/>
    </source>
</evidence>
<feature type="signal peptide" evidence="20">
    <location>
        <begin position="1"/>
        <end position="19"/>
    </location>
</feature>
<comment type="cofactor">
    <cofactor evidence="3">
        <name>Ca(2+)</name>
        <dbReference type="ChEBI" id="CHEBI:29108"/>
    </cofactor>
</comment>
<evidence type="ECO:0000256" key="12">
    <source>
        <dbReference type="ARBA" id="ARBA00022729"/>
    </source>
</evidence>
<evidence type="ECO:0000256" key="15">
    <source>
        <dbReference type="ARBA" id="ARBA00022963"/>
    </source>
</evidence>
<comment type="catalytic activity">
    <reaction evidence="1">
        <text>a 1,2-diacyl-sn-glycero-3-phosphocholine + H2O = a 2-acyl-sn-glycero-3-phosphocholine + a fatty acid + H(+)</text>
        <dbReference type="Rhea" id="RHEA:18689"/>
        <dbReference type="ChEBI" id="CHEBI:15377"/>
        <dbReference type="ChEBI" id="CHEBI:15378"/>
        <dbReference type="ChEBI" id="CHEBI:28868"/>
        <dbReference type="ChEBI" id="CHEBI:57643"/>
        <dbReference type="ChEBI" id="CHEBI:57875"/>
        <dbReference type="EC" id="3.1.1.32"/>
    </reaction>
</comment>
<evidence type="ECO:0000313" key="22">
    <source>
        <dbReference type="Proteomes" id="UP001597241"/>
    </source>
</evidence>
<keyword evidence="16" id="KW-0443">Lipid metabolism</keyword>
<dbReference type="PANTHER" id="PTHR40457:SF1">
    <property type="entry name" value="PHOSPHOLIPASE A1"/>
    <property type="match status" value="1"/>
</dbReference>
<sequence>MNLKLTFLFFFITILVLNAQNEFDMETVSLSQRWGLVQPSNKKQLFKFEPYKPVYILFANYTNDINEQPTSENPANTVPVPLELNQVELKFQLSFKTKVLQNILGEKTGGDLWIAYTQSSRWQVYNEAYSRPFRETNYEPEVIFMLPTKYKLFGLQGVYSGIGLMHQSNGRSNPLSRSWNRIVFRFGLEAKGWAVIFKPWIRISEDFEDDNNPNIENYVGRAELLVAHKYKKHQISFRGRHSLNTGSNNRGSIQIDYAAELYNNLRIYTQFSHGYGESLIDFNHKQTTFGIGLSLLNWM</sequence>
<gene>
    <name evidence="21" type="ORF">ACFQ5N_02905</name>
</gene>
<dbReference type="PRINTS" id="PR01486">
    <property type="entry name" value="PHPHLIPASEA1"/>
</dbReference>
<feature type="chain" id="PRO_5047226706" description="Phosphatidylcholine 1-acylhydrolase" evidence="20">
    <location>
        <begin position="20"/>
        <end position="299"/>
    </location>
</feature>
<evidence type="ECO:0000256" key="20">
    <source>
        <dbReference type="SAM" id="SignalP"/>
    </source>
</evidence>
<dbReference type="CDD" id="cd00541">
    <property type="entry name" value="OMPLA"/>
    <property type="match status" value="1"/>
</dbReference>
<dbReference type="RefSeq" id="WP_386807600.1">
    <property type="nucleotide sequence ID" value="NZ_JBHTMV010000003.1"/>
</dbReference>
<keyword evidence="15" id="KW-0442">Lipid degradation</keyword>
<dbReference type="InterPro" id="IPR036541">
    <property type="entry name" value="PLipase_A1_sf"/>
</dbReference>
<dbReference type="InterPro" id="IPR003187">
    <property type="entry name" value="PLipase_A1"/>
</dbReference>
<evidence type="ECO:0000256" key="11">
    <source>
        <dbReference type="ARBA" id="ARBA00022723"/>
    </source>
</evidence>
<evidence type="ECO:0000256" key="4">
    <source>
        <dbReference type="ARBA" id="ARBA00004571"/>
    </source>
</evidence>
<evidence type="ECO:0000256" key="5">
    <source>
        <dbReference type="ARBA" id="ARBA00010525"/>
    </source>
</evidence>
<dbReference type="Pfam" id="PF02253">
    <property type="entry name" value="PLA1"/>
    <property type="match status" value="1"/>
</dbReference>
<comment type="similarity">
    <text evidence="5">Belongs to the phospholipase A1 family.</text>
</comment>
<keyword evidence="13" id="KW-0378">Hydrolase</keyword>
<accession>A0ABW3WKN8</accession>
<evidence type="ECO:0000256" key="6">
    <source>
        <dbReference type="ARBA" id="ARBA00011702"/>
    </source>
</evidence>
<evidence type="ECO:0000256" key="13">
    <source>
        <dbReference type="ARBA" id="ARBA00022801"/>
    </source>
</evidence>
<evidence type="ECO:0000256" key="18">
    <source>
        <dbReference type="ARBA" id="ARBA00023237"/>
    </source>
</evidence>
<keyword evidence="9" id="KW-1134">Transmembrane beta strand</keyword>
<proteinExistence type="inferred from homology"/>
<comment type="subunit">
    <text evidence="6">Homodimer; dimerization is reversible, and the dimeric form is the active one.</text>
</comment>
<dbReference type="EC" id="3.1.1.4" evidence="8"/>
<evidence type="ECO:0000313" key="21">
    <source>
        <dbReference type="EMBL" id="MFD1292774.1"/>
    </source>
</evidence>
<dbReference type="Gene3D" id="2.40.230.10">
    <property type="entry name" value="Phospholipase A1"/>
    <property type="match status" value="1"/>
</dbReference>
<evidence type="ECO:0000256" key="16">
    <source>
        <dbReference type="ARBA" id="ARBA00023098"/>
    </source>
</evidence>
<comment type="subcellular location">
    <subcellularLocation>
        <location evidence="4">Cell outer membrane</location>
        <topology evidence="4">Multi-pass membrane protein</topology>
    </subcellularLocation>
</comment>
<dbReference type="PANTHER" id="PTHR40457">
    <property type="entry name" value="PHOSPHOLIPASE A1"/>
    <property type="match status" value="1"/>
</dbReference>
<keyword evidence="12 20" id="KW-0732">Signal</keyword>
<keyword evidence="17" id="KW-0472">Membrane</keyword>
<reference evidence="22" key="1">
    <citation type="journal article" date="2019" name="Int. J. Syst. Evol. Microbiol.">
        <title>The Global Catalogue of Microorganisms (GCM) 10K type strain sequencing project: providing services to taxonomists for standard genome sequencing and annotation.</title>
        <authorList>
            <consortium name="The Broad Institute Genomics Platform"/>
            <consortium name="The Broad Institute Genome Sequencing Center for Infectious Disease"/>
            <person name="Wu L."/>
            <person name="Ma J."/>
        </authorList>
    </citation>
    <scope>NUCLEOTIDE SEQUENCE [LARGE SCALE GENOMIC DNA]</scope>
    <source>
        <strain evidence="22">CCUG 62221</strain>
    </source>
</reference>
<dbReference type="SUPFAM" id="SSF56931">
    <property type="entry name" value="Outer membrane phospholipase A (OMPLA)"/>
    <property type="match status" value="1"/>
</dbReference>
<evidence type="ECO:0000256" key="14">
    <source>
        <dbReference type="ARBA" id="ARBA00022837"/>
    </source>
</evidence>
<keyword evidence="22" id="KW-1185">Reference proteome</keyword>
<evidence type="ECO:0000256" key="17">
    <source>
        <dbReference type="ARBA" id="ARBA00023136"/>
    </source>
</evidence>
<keyword evidence="10" id="KW-0812">Transmembrane</keyword>
<evidence type="ECO:0000256" key="8">
    <source>
        <dbReference type="ARBA" id="ARBA00013278"/>
    </source>
</evidence>
<comment type="catalytic activity">
    <reaction evidence="2">
        <text>a 1,2-diacyl-sn-glycero-3-phosphocholine + H2O = a 1-acyl-sn-glycero-3-phosphocholine + a fatty acid + H(+)</text>
        <dbReference type="Rhea" id="RHEA:15801"/>
        <dbReference type="ChEBI" id="CHEBI:15377"/>
        <dbReference type="ChEBI" id="CHEBI:15378"/>
        <dbReference type="ChEBI" id="CHEBI:28868"/>
        <dbReference type="ChEBI" id="CHEBI:57643"/>
        <dbReference type="ChEBI" id="CHEBI:58168"/>
        <dbReference type="EC" id="3.1.1.4"/>
    </reaction>
</comment>
<evidence type="ECO:0000256" key="7">
    <source>
        <dbReference type="ARBA" id="ARBA00013179"/>
    </source>
</evidence>
<name>A0ABW3WKN8_9FLAO</name>
<evidence type="ECO:0000256" key="2">
    <source>
        <dbReference type="ARBA" id="ARBA00001604"/>
    </source>
</evidence>
<keyword evidence="18" id="KW-0998">Cell outer membrane</keyword>
<keyword evidence="11" id="KW-0479">Metal-binding</keyword>
<protein>
    <recommendedName>
        <fullName evidence="19">Phosphatidylcholine 1-acylhydrolase</fullName>
        <ecNumber evidence="7">3.1.1.32</ecNumber>
        <ecNumber evidence="8">3.1.1.4</ecNumber>
    </recommendedName>
</protein>
<dbReference type="Proteomes" id="UP001597241">
    <property type="component" value="Unassembled WGS sequence"/>
</dbReference>
<evidence type="ECO:0000256" key="9">
    <source>
        <dbReference type="ARBA" id="ARBA00022452"/>
    </source>
</evidence>
<evidence type="ECO:0000256" key="10">
    <source>
        <dbReference type="ARBA" id="ARBA00022692"/>
    </source>
</evidence>
<evidence type="ECO:0000256" key="19">
    <source>
        <dbReference type="ARBA" id="ARBA00032375"/>
    </source>
</evidence>